<feature type="region of interest" description="Disordered" evidence="1">
    <location>
        <begin position="98"/>
        <end position="132"/>
    </location>
</feature>
<gene>
    <name evidence="2" type="ORF">CTAYLR_007122</name>
</gene>
<sequence>MPSSIRAVMALGGPPWTTESPFLFAVHHDDRYPRGNEHLGPDAALSGRPIGADFANPSGWSMYHGDAGVPGFPKHPASLFFFHCITWSHAASRVRNDQRLAARSDRPHRLSRERRPVRQRGRAVDDCRSGNHARRDVSVAAARCAQSADHVPDLDQPPQKIQDGAAVVQDVMGRADPDAHLGRRDRPAHRGPAPRIGRAALAATGFVCVVPRRCRPRRDARTRRGLDVYAAQARRRHQEPEPQHILLCRRRPLRRRARAQLVLSRQAQSRR</sequence>
<proteinExistence type="predicted"/>
<evidence type="ECO:0000256" key="1">
    <source>
        <dbReference type="SAM" id="MobiDB-lite"/>
    </source>
</evidence>
<protein>
    <submittedName>
        <fullName evidence="2">Uncharacterized protein</fullName>
    </submittedName>
</protein>
<name>A0AAD7U9A9_9STRA</name>
<organism evidence="2 3">
    <name type="scientific">Chrysophaeum taylorii</name>
    <dbReference type="NCBI Taxonomy" id="2483200"/>
    <lineage>
        <taxon>Eukaryota</taxon>
        <taxon>Sar</taxon>
        <taxon>Stramenopiles</taxon>
        <taxon>Ochrophyta</taxon>
        <taxon>Pelagophyceae</taxon>
        <taxon>Pelagomonadales</taxon>
        <taxon>Pelagomonadaceae</taxon>
        <taxon>Chrysophaeum</taxon>
    </lineage>
</organism>
<dbReference type="EMBL" id="JAQMWT010000553">
    <property type="protein sequence ID" value="KAJ8599539.1"/>
    <property type="molecule type" value="Genomic_DNA"/>
</dbReference>
<dbReference type="AlphaFoldDB" id="A0AAD7U9A9"/>
<keyword evidence="3" id="KW-1185">Reference proteome</keyword>
<comment type="caution">
    <text evidence="2">The sequence shown here is derived from an EMBL/GenBank/DDBJ whole genome shotgun (WGS) entry which is preliminary data.</text>
</comment>
<evidence type="ECO:0000313" key="3">
    <source>
        <dbReference type="Proteomes" id="UP001230188"/>
    </source>
</evidence>
<accession>A0AAD7U9A9</accession>
<dbReference type="Proteomes" id="UP001230188">
    <property type="component" value="Unassembled WGS sequence"/>
</dbReference>
<reference evidence="2" key="1">
    <citation type="submission" date="2023-01" db="EMBL/GenBank/DDBJ databases">
        <title>Metagenome sequencing of chrysophaentin producing Chrysophaeum taylorii.</title>
        <authorList>
            <person name="Davison J."/>
            <person name="Bewley C."/>
        </authorList>
    </citation>
    <scope>NUCLEOTIDE SEQUENCE</scope>
    <source>
        <strain evidence="2">NIES-1699</strain>
    </source>
</reference>
<evidence type="ECO:0000313" key="2">
    <source>
        <dbReference type="EMBL" id="KAJ8599539.1"/>
    </source>
</evidence>